<feature type="compositionally biased region" description="Basic and acidic residues" evidence="1">
    <location>
        <begin position="1"/>
        <end position="12"/>
    </location>
</feature>
<keyword evidence="3" id="KW-1185">Reference proteome</keyword>
<feature type="region of interest" description="Disordered" evidence="1">
    <location>
        <begin position="80"/>
        <end position="105"/>
    </location>
</feature>
<accession>A0ABV5LIA8</accession>
<dbReference type="EMBL" id="JBHMDI010000111">
    <property type="protein sequence ID" value="MFB9351300.1"/>
    <property type="molecule type" value="Genomic_DNA"/>
</dbReference>
<protein>
    <submittedName>
        <fullName evidence="2">Uncharacterized protein</fullName>
    </submittedName>
</protein>
<evidence type="ECO:0000313" key="2">
    <source>
        <dbReference type="EMBL" id="MFB9351300.1"/>
    </source>
</evidence>
<dbReference type="Proteomes" id="UP001589753">
    <property type="component" value="Unassembled WGS sequence"/>
</dbReference>
<feature type="compositionally biased region" description="Basic and acidic residues" evidence="1">
    <location>
        <begin position="19"/>
        <end position="30"/>
    </location>
</feature>
<evidence type="ECO:0000313" key="3">
    <source>
        <dbReference type="Proteomes" id="UP001589753"/>
    </source>
</evidence>
<feature type="region of interest" description="Disordered" evidence="1">
    <location>
        <begin position="1"/>
        <end position="30"/>
    </location>
</feature>
<comment type="caution">
    <text evidence="2">The sequence shown here is derived from an EMBL/GenBank/DDBJ whole genome shotgun (WGS) entry which is preliminary data.</text>
</comment>
<feature type="non-terminal residue" evidence="2">
    <location>
        <position position="1"/>
    </location>
</feature>
<gene>
    <name evidence="2" type="ORF">ACFFUA_28350</name>
</gene>
<name>A0ABV5LIA8_9ACTN</name>
<proteinExistence type="predicted"/>
<organism evidence="2 3">
    <name type="scientific">Streptomyces heliomycini</name>
    <dbReference type="NCBI Taxonomy" id="284032"/>
    <lineage>
        <taxon>Bacteria</taxon>
        <taxon>Bacillati</taxon>
        <taxon>Actinomycetota</taxon>
        <taxon>Actinomycetes</taxon>
        <taxon>Kitasatosporales</taxon>
        <taxon>Streptomycetaceae</taxon>
        <taxon>Streptomyces</taxon>
    </lineage>
</organism>
<sequence length="124" mass="13807">SAGTGSHHEGDRAPFGTGTHHDGDRSSGARLLRLDDTDKLTAQLQHAVAGFVDAPRDAVQEADRALQELTERFTEAVTERRRTLRRSWQDNGTDEGKTTSATDTEQLRLALRDYRELAERLLHA</sequence>
<evidence type="ECO:0000256" key="1">
    <source>
        <dbReference type="SAM" id="MobiDB-lite"/>
    </source>
</evidence>
<reference evidence="2 3" key="1">
    <citation type="submission" date="2024-09" db="EMBL/GenBank/DDBJ databases">
        <authorList>
            <person name="Sun Q."/>
            <person name="Mori K."/>
        </authorList>
    </citation>
    <scope>NUCLEOTIDE SEQUENCE [LARGE SCALE GENOMIC DNA]</scope>
    <source>
        <strain evidence="2 3">JCM 9767</strain>
    </source>
</reference>